<feature type="chain" id="PRO_5046693612" evidence="3">
    <location>
        <begin position="22"/>
        <end position="414"/>
    </location>
</feature>
<protein>
    <submittedName>
        <fullName evidence="5">Peptidase</fullName>
    </submittedName>
</protein>
<dbReference type="Pfam" id="PF09375">
    <property type="entry name" value="Peptidase_M75"/>
    <property type="match status" value="1"/>
</dbReference>
<feature type="domain" description="Imelysin-like" evidence="4">
    <location>
        <begin position="35"/>
        <end position="392"/>
    </location>
</feature>
<evidence type="ECO:0000256" key="1">
    <source>
        <dbReference type="ARBA" id="ARBA00004196"/>
    </source>
</evidence>
<evidence type="ECO:0000313" key="5">
    <source>
        <dbReference type="EMBL" id="GLS89748.1"/>
    </source>
</evidence>
<keyword evidence="2 3" id="KW-0732">Signal</keyword>
<feature type="signal peptide" evidence="3">
    <location>
        <begin position="1"/>
        <end position="21"/>
    </location>
</feature>
<evidence type="ECO:0000256" key="2">
    <source>
        <dbReference type="ARBA" id="ARBA00022729"/>
    </source>
</evidence>
<evidence type="ECO:0000259" key="4">
    <source>
        <dbReference type="Pfam" id="PF09375"/>
    </source>
</evidence>
<keyword evidence="6" id="KW-1185">Reference proteome</keyword>
<proteinExistence type="predicted"/>
<comment type="subcellular location">
    <subcellularLocation>
        <location evidence="1">Cell envelope</location>
    </subcellularLocation>
</comment>
<dbReference type="InterPro" id="IPR038352">
    <property type="entry name" value="Imelysin_sf"/>
</dbReference>
<dbReference type="CDD" id="cd14657">
    <property type="entry name" value="Imelysin_IrpA-like"/>
    <property type="match status" value="1"/>
</dbReference>
<evidence type="ECO:0000256" key="3">
    <source>
        <dbReference type="SAM" id="SignalP"/>
    </source>
</evidence>
<reference evidence="6" key="1">
    <citation type="journal article" date="2019" name="Int. J. Syst. Evol. Microbiol.">
        <title>The Global Catalogue of Microorganisms (GCM) 10K type strain sequencing project: providing services to taxonomists for standard genome sequencing and annotation.</title>
        <authorList>
            <consortium name="The Broad Institute Genomics Platform"/>
            <consortium name="The Broad Institute Genome Sequencing Center for Infectious Disease"/>
            <person name="Wu L."/>
            <person name="Ma J."/>
        </authorList>
    </citation>
    <scope>NUCLEOTIDE SEQUENCE [LARGE SCALE GENOMIC DNA]</scope>
    <source>
        <strain evidence="6">NBRC 103166</strain>
    </source>
</reference>
<comment type="caution">
    <text evidence="5">The sequence shown here is derived from an EMBL/GenBank/DDBJ whole genome shotgun (WGS) entry which is preliminary data.</text>
</comment>
<dbReference type="InterPro" id="IPR018976">
    <property type="entry name" value="Imelysin-like"/>
</dbReference>
<accession>A0ABQ6DX59</accession>
<dbReference type="RefSeq" id="WP_284202876.1">
    <property type="nucleotide sequence ID" value="NZ_BSPQ01000002.1"/>
</dbReference>
<dbReference type="Gene3D" id="1.20.1420.20">
    <property type="entry name" value="M75 peptidase, HXXE motif"/>
    <property type="match status" value="1"/>
</dbReference>
<name>A0ABQ6DX59_9GAMM</name>
<sequence>MRRSALALLISSAFVSQSAFAVQPKEVVNHYADIALAVYQDAGKTAEQLDIAIKNLIASPSEKNLKSAKAAWLASRVPYQQSEVFRFGNVVVDDWEGQLNAWPLDEGMIDYVKPGAYHHELGNAGATANIIANKELQVGTNKLDVSEITPELLANLNELAGSEANVATGYHAIEFLLWGQDLNGTNAGAGERPYTDFVQGKECTNGNCERRAEYLQATSTLLVSDLAWMQTQWADKGDNYRSELTAKAPKEGLRIMLFGMGSLSLGELAGERMKVALEANSPEDEHDCFSDNTHNSHYYNQKGISNVWFGSYARIDGTKVTGPSLNDLVTNTDKMVAKKTSTAVSAADSQVHTLVSSAEKGIAFDQLIATGNKSGNALVTASIKSLVLQTAEIEKAAATLGITSLNSDTADHEF</sequence>
<organism evidence="5 6">
    <name type="scientific">Psychromonas marina</name>
    <dbReference type="NCBI Taxonomy" id="88364"/>
    <lineage>
        <taxon>Bacteria</taxon>
        <taxon>Pseudomonadati</taxon>
        <taxon>Pseudomonadota</taxon>
        <taxon>Gammaproteobacteria</taxon>
        <taxon>Alteromonadales</taxon>
        <taxon>Psychromonadaceae</taxon>
        <taxon>Psychromonas</taxon>
    </lineage>
</organism>
<evidence type="ECO:0000313" key="6">
    <source>
        <dbReference type="Proteomes" id="UP001157353"/>
    </source>
</evidence>
<gene>
    <name evidence="5" type="ORF">GCM10007916_08150</name>
</gene>
<dbReference type="EMBL" id="BSPQ01000002">
    <property type="protein sequence ID" value="GLS89748.1"/>
    <property type="molecule type" value="Genomic_DNA"/>
</dbReference>
<dbReference type="Proteomes" id="UP001157353">
    <property type="component" value="Unassembled WGS sequence"/>
</dbReference>